<feature type="transmembrane region" description="Helical" evidence="1">
    <location>
        <begin position="338"/>
        <end position="358"/>
    </location>
</feature>
<feature type="transmembrane region" description="Helical" evidence="1">
    <location>
        <begin position="306"/>
        <end position="326"/>
    </location>
</feature>
<feature type="transmembrane region" description="Helical" evidence="1">
    <location>
        <begin position="58"/>
        <end position="79"/>
    </location>
</feature>
<feature type="transmembrane region" description="Helical" evidence="1">
    <location>
        <begin position="21"/>
        <end position="46"/>
    </location>
</feature>
<accession>A0A7M5XDF6</accession>
<feature type="transmembrane region" description="Helical" evidence="1">
    <location>
        <begin position="435"/>
        <end position="452"/>
    </location>
</feature>
<dbReference type="Proteomes" id="UP000594262">
    <property type="component" value="Unplaced"/>
</dbReference>
<protein>
    <submittedName>
        <fullName evidence="2">Uncharacterized protein</fullName>
    </submittedName>
</protein>
<reference evidence="2" key="1">
    <citation type="submission" date="2021-01" db="UniProtKB">
        <authorList>
            <consortium name="EnsemblMetazoa"/>
        </authorList>
    </citation>
    <scope>IDENTIFICATION</scope>
</reference>
<dbReference type="EnsemblMetazoa" id="CLYHEMT021471.1">
    <property type="protein sequence ID" value="CLYHEMP021471.1"/>
    <property type="gene ID" value="CLYHEMG021471"/>
</dbReference>
<keyword evidence="1" id="KW-1133">Transmembrane helix</keyword>
<evidence type="ECO:0000313" key="2">
    <source>
        <dbReference type="EnsemblMetazoa" id="CLYHEMP021471.1"/>
    </source>
</evidence>
<feature type="transmembrane region" description="Helical" evidence="1">
    <location>
        <begin position="156"/>
        <end position="177"/>
    </location>
</feature>
<evidence type="ECO:0000256" key="1">
    <source>
        <dbReference type="SAM" id="Phobius"/>
    </source>
</evidence>
<dbReference type="OrthoDB" id="370281at2759"/>
<evidence type="ECO:0000313" key="3">
    <source>
        <dbReference type="Proteomes" id="UP000594262"/>
    </source>
</evidence>
<dbReference type="InterPro" id="IPR036259">
    <property type="entry name" value="MFS_trans_sf"/>
</dbReference>
<name>A0A7M5XDF6_9CNID</name>
<feature type="transmembrane region" description="Helical" evidence="1">
    <location>
        <begin position="91"/>
        <end position="118"/>
    </location>
</feature>
<proteinExistence type="predicted"/>
<dbReference type="SUPFAM" id="SSF103473">
    <property type="entry name" value="MFS general substrate transporter"/>
    <property type="match status" value="1"/>
</dbReference>
<feature type="transmembrane region" description="Helical" evidence="1">
    <location>
        <begin position="370"/>
        <end position="396"/>
    </location>
</feature>
<keyword evidence="1" id="KW-0812">Transmembrane</keyword>
<dbReference type="Gene3D" id="1.20.1250.20">
    <property type="entry name" value="MFS general substrate transporter like domains"/>
    <property type="match status" value="1"/>
</dbReference>
<keyword evidence="1" id="KW-0472">Membrane</keyword>
<sequence length="466" mass="53318">AEMIKSQKYKEWQTNREIFRWITTAAIFLYGLESQGFLVTVLFYLMERYDLSKDDVSFYLSLTQFLSCSVEMVSGLGLGRYADQTRNLRKVVLLNLAATFVLNLIYTLPVPLWVIIIARTLTGVSESLQTAVVGEFRRIYIDDKSKLVSVLSWYEIALQTGRNFGAILLLILSSVSFKVGNWKIDKLNILNFLLSISGLLLLIISLFKIKDVSKDFDRLKLTNDDVNHTVVSGEQTQGKSDLNEINKTSTPAVNDDQPSLMKWHEVFTFDIITIILSISLIRYENVVFISNTVILTATKYGWKSNYLFALFFVCNSFVIIITSALTKTGFFKGRFRPFFMQTIAITTAVLILISINLTKVDILRTFGQQVVFFSILKLTKAFTLFVGNTCGLLLLFRLVKPQDSSFVAGYKSFIMVMFKAYGFLTAYKAAFYPEYFQTPFVVVMLVLVHIMLRRREIHLYRTKTTN</sequence>
<organism evidence="2 3">
    <name type="scientific">Clytia hemisphaerica</name>
    <dbReference type="NCBI Taxonomy" id="252671"/>
    <lineage>
        <taxon>Eukaryota</taxon>
        <taxon>Metazoa</taxon>
        <taxon>Cnidaria</taxon>
        <taxon>Hydrozoa</taxon>
        <taxon>Hydroidolina</taxon>
        <taxon>Leptothecata</taxon>
        <taxon>Obeliida</taxon>
        <taxon>Clytiidae</taxon>
        <taxon>Clytia</taxon>
    </lineage>
</organism>
<keyword evidence="3" id="KW-1185">Reference proteome</keyword>
<dbReference type="AlphaFoldDB" id="A0A7M5XDF6"/>
<feature type="transmembrane region" description="Helical" evidence="1">
    <location>
        <begin position="189"/>
        <end position="209"/>
    </location>
</feature>